<accession>A0A8T2YMP5</accession>
<dbReference type="Pfam" id="PF00664">
    <property type="entry name" value="ABC_membrane"/>
    <property type="match status" value="1"/>
</dbReference>
<protein>
    <recommendedName>
        <fullName evidence="10">ABC transmembrane type-1 domain-containing protein</fullName>
    </recommendedName>
</protein>
<feature type="domain" description="ABC transmembrane type-1" evidence="10">
    <location>
        <begin position="51"/>
        <end position="172"/>
    </location>
</feature>
<dbReference type="Proteomes" id="UP000807159">
    <property type="component" value="Chromosome 6"/>
</dbReference>
<keyword evidence="6 9" id="KW-0472">Membrane</keyword>
<keyword evidence="2" id="KW-0813">Transport</keyword>
<keyword evidence="7" id="KW-0325">Glycoprotein</keyword>
<dbReference type="PANTHER" id="PTHR45136:SF2">
    <property type="entry name" value="ABC TRANSPORTER DOMAIN-CONTAINING PROTEIN"/>
    <property type="match status" value="1"/>
</dbReference>
<proteinExistence type="inferred from homology"/>
<evidence type="ECO:0000256" key="2">
    <source>
        <dbReference type="ARBA" id="ARBA00022448"/>
    </source>
</evidence>
<feature type="region of interest" description="Disordered" evidence="8">
    <location>
        <begin position="1"/>
        <end position="34"/>
    </location>
</feature>
<evidence type="ECO:0000313" key="12">
    <source>
        <dbReference type="Proteomes" id="UP000807159"/>
    </source>
</evidence>
<comment type="caution">
    <text evidence="11">The sequence shown here is derived from an EMBL/GenBank/DDBJ whole genome shotgun (WGS) entry which is preliminary data.</text>
</comment>
<sequence length="173" mass="18698">MAESSSARKKNVELSRNKPDGKEKSSSSAAPSGSLKTVLNQSDWKDMLLMILGSIGSLADGSAMALIMLIVSSLMNSYGDASFTLQDVNKFSLAFIYVAVGVGSGAFLEGFCWARTAERQTFRIRRQYLQAVLWQDVGFFDTNHGASIASQVVSSISTDTLTIQGVLTEKVLR</sequence>
<dbReference type="PANTHER" id="PTHR45136">
    <property type="entry name" value="ABC TRANSPORTER DOMAIN-CONTAINING PROTEIN"/>
    <property type="match status" value="1"/>
</dbReference>
<reference evidence="11" key="1">
    <citation type="journal article" date="2021" name="J. Hered.">
        <title>Genome Assembly of Salicaceae Populus deltoides (Eastern Cottonwood) I-69 Based on Nanopore Sequencing and Hi-C Technologies.</title>
        <authorList>
            <person name="Bai S."/>
            <person name="Wu H."/>
            <person name="Zhang J."/>
            <person name="Pan Z."/>
            <person name="Zhao W."/>
            <person name="Li Z."/>
            <person name="Tong C."/>
        </authorList>
    </citation>
    <scope>NUCLEOTIDE SEQUENCE</scope>
    <source>
        <tissue evidence="11">Leaf</tissue>
    </source>
</reference>
<evidence type="ECO:0000256" key="7">
    <source>
        <dbReference type="ARBA" id="ARBA00023180"/>
    </source>
</evidence>
<name>A0A8T2YMP5_POPDE</name>
<dbReference type="EMBL" id="JACEGQ020000006">
    <property type="protein sequence ID" value="KAH8506282.1"/>
    <property type="molecule type" value="Genomic_DNA"/>
</dbReference>
<keyword evidence="4" id="KW-0677">Repeat</keyword>
<keyword evidence="12" id="KW-1185">Reference proteome</keyword>
<organism evidence="11 12">
    <name type="scientific">Populus deltoides</name>
    <name type="common">Eastern poplar</name>
    <name type="synonym">Eastern cottonwood</name>
    <dbReference type="NCBI Taxonomy" id="3696"/>
    <lineage>
        <taxon>Eukaryota</taxon>
        <taxon>Viridiplantae</taxon>
        <taxon>Streptophyta</taxon>
        <taxon>Embryophyta</taxon>
        <taxon>Tracheophyta</taxon>
        <taxon>Spermatophyta</taxon>
        <taxon>Magnoliopsida</taxon>
        <taxon>eudicotyledons</taxon>
        <taxon>Gunneridae</taxon>
        <taxon>Pentapetalae</taxon>
        <taxon>rosids</taxon>
        <taxon>fabids</taxon>
        <taxon>Malpighiales</taxon>
        <taxon>Salicaceae</taxon>
        <taxon>Saliceae</taxon>
        <taxon>Populus</taxon>
    </lineage>
</organism>
<evidence type="ECO:0000256" key="4">
    <source>
        <dbReference type="ARBA" id="ARBA00022737"/>
    </source>
</evidence>
<evidence type="ECO:0000256" key="1">
    <source>
        <dbReference type="ARBA" id="ARBA00007577"/>
    </source>
</evidence>
<dbReference type="GO" id="GO:0005524">
    <property type="term" value="F:ATP binding"/>
    <property type="evidence" value="ECO:0007669"/>
    <property type="project" value="InterPro"/>
</dbReference>
<feature type="compositionally biased region" description="Basic and acidic residues" evidence="8">
    <location>
        <begin position="10"/>
        <end position="25"/>
    </location>
</feature>
<feature type="transmembrane region" description="Helical" evidence="9">
    <location>
        <begin position="48"/>
        <end position="71"/>
    </location>
</feature>
<dbReference type="GO" id="GO:0016020">
    <property type="term" value="C:membrane"/>
    <property type="evidence" value="ECO:0007669"/>
    <property type="project" value="InterPro"/>
</dbReference>
<evidence type="ECO:0000256" key="6">
    <source>
        <dbReference type="ARBA" id="ARBA00023136"/>
    </source>
</evidence>
<dbReference type="GO" id="GO:0140359">
    <property type="term" value="F:ABC-type transporter activity"/>
    <property type="evidence" value="ECO:0007669"/>
    <property type="project" value="InterPro"/>
</dbReference>
<dbReference type="Gene3D" id="1.20.1560.10">
    <property type="entry name" value="ABC transporter type 1, transmembrane domain"/>
    <property type="match status" value="1"/>
</dbReference>
<evidence type="ECO:0000256" key="3">
    <source>
        <dbReference type="ARBA" id="ARBA00022692"/>
    </source>
</evidence>
<evidence type="ECO:0000256" key="9">
    <source>
        <dbReference type="SAM" id="Phobius"/>
    </source>
</evidence>
<evidence type="ECO:0000256" key="8">
    <source>
        <dbReference type="SAM" id="MobiDB-lite"/>
    </source>
</evidence>
<keyword evidence="3 9" id="KW-0812">Transmembrane</keyword>
<feature type="transmembrane region" description="Helical" evidence="9">
    <location>
        <begin position="91"/>
        <end position="114"/>
    </location>
</feature>
<dbReference type="InterPro" id="IPR036640">
    <property type="entry name" value="ABC1_TM_sf"/>
</dbReference>
<dbReference type="InterPro" id="IPR011527">
    <property type="entry name" value="ABC1_TM_dom"/>
</dbReference>
<evidence type="ECO:0000313" key="11">
    <source>
        <dbReference type="EMBL" id="KAH8506282.1"/>
    </source>
</evidence>
<dbReference type="PROSITE" id="PS50929">
    <property type="entry name" value="ABC_TM1F"/>
    <property type="match status" value="1"/>
</dbReference>
<evidence type="ECO:0000259" key="10">
    <source>
        <dbReference type="PROSITE" id="PS50929"/>
    </source>
</evidence>
<dbReference type="AlphaFoldDB" id="A0A8T2YMP5"/>
<gene>
    <name evidence="11" type="ORF">H0E87_013194</name>
</gene>
<comment type="similarity">
    <text evidence="1">Belongs to the ABC transporter superfamily. ABCB family. Multidrug resistance exporter (TC 3.A.1.201) subfamily.</text>
</comment>
<evidence type="ECO:0000256" key="5">
    <source>
        <dbReference type="ARBA" id="ARBA00022989"/>
    </source>
</evidence>
<dbReference type="SUPFAM" id="SSF90123">
    <property type="entry name" value="ABC transporter transmembrane region"/>
    <property type="match status" value="1"/>
</dbReference>
<keyword evidence="5 9" id="KW-1133">Transmembrane helix</keyword>